<dbReference type="InterPro" id="IPR014284">
    <property type="entry name" value="RNA_pol_sigma-70_dom"/>
</dbReference>
<dbReference type="InterPro" id="IPR013324">
    <property type="entry name" value="RNA_pol_sigma_r3/r4-like"/>
</dbReference>
<dbReference type="InterPro" id="IPR001387">
    <property type="entry name" value="Cro/C1-type_HTH"/>
</dbReference>
<comment type="similarity">
    <text evidence="1">Belongs to the sigma-70 factor family.</text>
</comment>
<feature type="domain" description="HTH cro/C1-type" evidence="2">
    <location>
        <begin position="26"/>
        <end position="46"/>
    </location>
</feature>
<dbReference type="InterPro" id="IPR000943">
    <property type="entry name" value="RNA_pol_sigma70"/>
</dbReference>
<dbReference type="PANTHER" id="PTHR30376">
    <property type="entry name" value="SIGMA FACTOR RPOH HEAT SHOCK RELATED"/>
    <property type="match status" value="1"/>
</dbReference>
<evidence type="ECO:0000313" key="3">
    <source>
        <dbReference type="EMBL" id="MPN24188.1"/>
    </source>
</evidence>
<gene>
    <name evidence="3" type="primary">sigE_39</name>
    <name evidence="3" type="ORF">SDC9_171582</name>
</gene>
<dbReference type="SUPFAM" id="SSF88659">
    <property type="entry name" value="Sigma3 and sigma4 domains of RNA polymerase sigma factors"/>
    <property type="match status" value="1"/>
</dbReference>
<comment type="caution">
    <text evidence="3">The sequence shown here is derived from an EMBL/GenBank/DDBJ whole genome shotgun (WGS) entry which is preliminary data.</text>
</comment>
<evidence type="ECO:0000259" key="2">
    <source>
        <dbReference type="PROSITE" id="PS50943"/>
    </source>
</evidence>
<dbReference type="PANTHER" id="PTHR30376:SF3">
    <property type="entry name" value="RNA POLYMERASE SIGMA FACTOR RPOH"/>
    <property type="match status" value="1"/>
</dbReference>
<dbReference type="GO" id="GO:0003700">
    <property type="term" value="F:DNA-binding transcription factor activity"/>
    <property type="evidence" value="ECO:0007669"/>
    <property type="project" value="InterPro"/>
</dbReference>
<dbReference type="PROSITE" id="PS00716">
    <property type="entry name" value="SIGMA70_2"/>
    <property type="match status" value="1"/>
</dbReference>
<accession>A0A645GB91</accession>
<sequence length="60" mass="7168">MSKLSGRERRIMELRFGLNDEGVERTQKEVADMLGISQSYISRLEKRIIKRLRKEISRME</sequence>
<dbReference type="AlphaFoldDB" id="A0A645GB91"/>
<dbReference type="EMBL" id="VSSQ01072959">
    <property type="protein sequence ID" value="MPN24188.1"/>
    <property type="molecule type" value="Genomic_DNA"/>
</dbReference>
<dbReference type="PROSITE" id="PS50943">
    <property type="entry name" value="HTH_CROC1"/>
    <property type="match status" value="1"/>
</dbReference>
<dbReference type="PRINTS" id="PR00046">
    <property type="entry name" value="SIGMA70FCT"/>
</dbReference>
<name>A0A645GB91_9ZZZZ</name>
<dbReference type="Pfam" id="PF04545">
    <property type="entry name" value="Sigma70_r4"/>
    <property type="match status" value="1"/>
</dbReference>
<dbReference type="InterPro" id="IPR007630">
    <property type="entry name" value="RNA_pol_sigma70_r4"/>
</dbReference>
<evidence type="ECO:0000256" key="1">
    <source>
        <dbReference type="ARBA" id="ARBA00007788"/>
    </source>
</evidence>
<dbReference type="GO" id="GO:0006352">
    <property type="term" value="P:DNA-templated transcription initiation"/>
    <property type="evidence" value="ECO:0007669"/>
    <property type="project" value="InterPro"/>
</dbReference>
<dbReference type="NCBIfam" id="TIGR02937">
    <property type="entry name" value="sigma70-ECF"/>
    <property type="match status" value="1"/>
</dbReference>
<dbReference type="InterPro" id="IPR050813">
    <property type="entry name" value="Sigma-70_Factor"/>
</dbReference>
<dbReference type="Gene3D" id="1.20.140.160">
    <property type="match status" value="1"/>
</dbReference>
<reference evidence="3" key="1">
    <citation type="submission" date="2019-08" db="EMBL/GenBank/DDBJ databases">
        <authorList>
            <person name="Kucharzyk K."/>
            <person name="Murdoch R.W."/>
            <person name="Higgins S."/>
            <person name="Loffler F."/>
        </authorList>
    </citation>
    <scope>NUCLEOTIDE SEQUENCE</scope>
</reference>
<proteinExistence type="inferred from homology"/>
<organism evidence="3">
    <name type="scientific">bioreactor metagenome</name>
    <dbReference type="NCBI Taxonomy" id="1076179"/>
    <lineage>
        <taxon>unclassified sequences</taxon>
        <taxon>metagenomes</taxon>
        <taxon>ecological metagenomes</taxon>
    </lineage>
</organism>
<protein>
    <submittedName>
        <fullName evidence="3">RNA polymerase sigma-35 factor</fullName>
    </submittedName>
</protein>